<proteinExistence type="predicted"/>
<dbReference type="Proteomes" id="UP001235849">
    <property type="component" value="Unassembled WGS sequence"/>
</dbReference>
<sequence length="107" mass="12371">MADTLKASKAGLDLVYRAIRQKGWTKTQTALWWNDAQTSQATLRRFWRRIPIDRQAFQQICQVAGVDWESVAEIDPLSDSPEDDNNRDLLRELSLIDCILILLLLRT</sequence>
<comment type="caution">
    <text evidence="1">The sequence shown here is derived from an EMBL/GenBank/DDBJ whole genome shotgun (WGS) entry which is preliminary data.</text>
</comment>
<gene>
    <name evidence="1" type="ORF">PMG25_03030</name>
</gene>
<evidence type="ECO:0000313" key="2">
    <source>
        <dbReference type="Proteomes" id="UP001235849"/>
    </source>
</evidence>
<protein>
    <recommendedName>
        <fullName evidence="3">XRE family transcriptional regulator</fullName>
    </recommendedName>
</protein>
<dbReference type="RefSeq" id="WP_283765434.1">
    <property type="nucleotide sequence ID" value="NZ_JAQOSO010000011.1"/>
</dbReference>
<evidence type="ECO:0008006" key="3">
    <source>
        <dbReference type="Google" id="ProtNLM"/>
    </source>
</evidence>
<dbReference type="EMBL" id="JAQOSO010000011">
    <property type="protein sequence ID" value="MDJ1173057.1"/>
    <property type="molecule type" value="Genomic_DNA"/>
</dbReference>
<accession>A0ABT7B1L8</accession>
<keyword evidence="2" id="KW-1185">Reference proteome</keyword>
<organism evidence="1 2">
    <name type="scientific">Roseofilum capinflatum BLCC-M114</name>
    <dbReference type="NCBI Taxonomy" id="3022440"/>
    <lineage>
        <taxon>Bacteria</taxon>
        <taxon>Bacillati</taxon>
        <taxon>Cyanobacteriota</taxon>
        <taxon>Cyanophyceae</taxon>
        <taxon>Desertifilales</taxon>
        <taxon>Desertifilaceae</taxon>
        <taxon>Roseofilum</taxon>
        <taxon>Roseofilum capinflatum</taxon>
    </lineage>
</organism>
<evidence type="ECO:0000313" key="1">
    <source>
        <dbReference type="EMBL" id="MDJ1173057.1"/>
    </source>
</evidence>
<reference evidence="1 2" key="1">
    <citation type="submission" date="2023-01" db="EMBL/GenBank/DDBJ databases">
        <title>Novel diversity within Roseofilum (Cyanobacteria; Desertifilaceae) from marine benthic mats with descriptions of four novel species.</title>
        <authorList>
            <person name="Wang Y."/>
            <person name="Berthold D.E."/>
            <person name="Hu J."/>
            <person name="Lefler F.W."/>
            <person name="Laughinghouse H.D. IV."/>
        </authorList>
    </citation>
    <scope>NUCLEOTIDE SEQUENCE [LARGE SCALE GENOMIC DNA]</scope>
    <source>
        <strain evidence="1 2">BLCC-M114</strain>
    </source>
</reference>
<name>A0ABT7B1L8_9CYAN</name>